<feature type="compositionally biased region" description="Basic and acidic residues" evidence="1">
    <location>
        <begin position="174"/>
        <end position="183"/>
    </location>
</feature>
<name>A0AA41YLV8_9PROT</name>
<feature type="region of interest" description="Disordered" evidence="1">
    <location>
        <begin position="128"/>
        <end position="183"/>
    </location>
</feature>
<dbReference type="Proteomes" id="UP001165679">
    <property type="component" value="Unassembled WGS sequence"/>
</dbReference>
<dbReference type="SUPFAM" id="SSF101738">
    <property type="entry name" value="SspB-like"/>
    <property type="match status" value="1"/>
</dbReference>
<organism evidence="2 3">
    <name type="scientific">Limobrevibacterium gyesilva</name>
    <dbReference type="NCBI Taxonomy" id="2991712"/>
    <lineage>
        <taxon>Bacteria</taxon>
        <taxon>Pseudomonadati</taxon>
        <taxon>Pseudomonadota</taxon>
        <taxon>Alphaproteobacteria</taxon>
        <taxon>Acetobacterales</taxon>
        <taxon>Acetobacteraceae</taxon>
        <taxon>Limobrevibacterium</taxon>
    </lineage>
</organism>
<evidence type="ECO:0000256" key="1">
    <source>
        <dbReference type="SAM" id="MobiDB-lite"/>
    </source>
</evidence>
<evidence type="ECO:0000313" key="2">
    <source>
        <dbReference type="EMBL" id="MCW3475869.1"/>
    </source>
</evidence>
<dbReference type="InterPro" id="IPR036760">
    <property type="entry name" value="SspB-like_sf"/>
</dbReference>
<keyword evidence="2" id="KW-0645">Protease</keyword>
<proteinExistence type="predicted"/>
<comment type="caution">
    <text evidence="2">The sequence shown here is derived from an EMBL/GenBank/DDBJ whole genome shotgun (WGS) entry which is preliminary data.</text>
</comment>
<dbReference type="Pfam" id="PF04386">
    <property type="entry name" value="SspB"/>
    <property type="match status" value="1"/>
</dbReference>
<dbReference type="Gene3D" id="2.30.30.220">
    <property type="entry name" value="SspB-like"/>
    <property type="match status" value="1"/>
</dbReference>
<keyword evidence="3" id="KW-1185">Reference proteome</keyword>
<feature type="compositionally biased region" description="Pro residues" evidence="1">
    <location>
        <begin position="138"/>
        <end position="156"/>
    </location>
</feature>
<protein>
    <submittedName>
        <fullName evidence="2">ClpXP protease specificity-enhancing factor SspB</fullName>
    </submittedName>
</protein>
<sequence>MEDDTQQGPESLLPYDEWTEEALRHVMVRALEYAAANGLPGEHHFYVTFRTDHPGVSIPARLKAQYPQEMTIVLQHQFWDLMVDEAAGLMNVGLSFGGVPSTLRIPLKAITAFADPYVRHGMRFRSDLGPTAANAAPEAPPAPEPEAEPEAPPPQEPQAEAPQPETPQVVSLDAFRRRTPPKE</sequence>
<dbReference type="GO" id="GO:0006508">
    <property type="term" value="P:proteolysis"/>
    <property type="evidence" value="ECO:0007669"/>
    <property type="project" value="UniProtKB-KW"/>
</dbReference>
<feature type="compositionally biased region" description="Low complexity" evidence="1">
    <location>
        <begin position="157"/>
        <end position="168"/>
    </location>
</feature>
<dbReference type="RefSeq" id="WP_264714598.1">
    <property type="nucleotide sequence ID" value="NZ_JAPDNT010000012.1"/>
</dbReference>
<gene>
    <name evidence="2" type="ORF">OL599_14920</name>
</gene>
<dbReference type="InterPro" id="IPR007481">
    <property type="entry name" value="SspB"/>
</dbReference>
<dbReference type="EMBL" id="JAPDNT010000012">
    <property type="protein sequence ID" value="MCW3475869.1"/>
    <property type="molecule type" value="Genomic_DNA"/>
</dbReference>
<keyword evidence="2" id="KW-0378">Hydrolase</keyword>
<dbReference type="GO" id="GO:0008233">
    <property type="term" value="F:peptidase activity"/>
    <property type="evidence" value="ECO:0007669"/>
    <property type="project" value="UniProtKB-KW"/>
</dbReference>
<reference evidence="2" key="1">
    <citation type="submission" date="2022-09" db="EMBL/GenBank/DDBJ databases">
        <title>Rhodovastum sp. nov. RN2-1 isolated from soil in Seongnam, South Korea.</title>
        <authorList>
            <person name="Le N.T."/>
        </authorList>
    </citation>
    <scope>NUCLEOTIDE SEQUENCE</scope>
    <source>
        <strain evidence="2">RN2-1</strain>
    </source>
</reference>
<accession>A0AA41YLV8</accession>
<evidence type="ECO:0000313" key="3">
    <source>
        <dbReference type="Proteomes" id="UP001165679"/>
    </source>
</evidence>
<reference evidence="2" key="2">
    <citation type="submission" date="2022-10" db="EMBL/GenBank/DDBJ databases">
        <authorList>
            <person name="Trinh H.N."/>
        </authorList>
    </citation>
    <scope>NUCLEOTIDE SEQUENCE</scope>
    <source>
        <strain evidence="2">RN2-1</strain>
    </source>
</reference>
<dbReference type="AlphaFoldDB" id="A0AA41YLV8"/>